<dbReference type="Proteomes" id="UP000025227">
    <property type="component" value="Unplaced"/>
</dbReference>
<accession>A0A7I4YJ85</accession>
<proteinExistence type="predicted"/>
<dbReference type="WBParaSite" id="HCON_00103780-00001">
    <property type="protein sequence ID" value="HCON_00103780-00001"/>
    <property type="gene ID" value="HCON_00103780"/>
</dbReference>
<evidence type="ECO:0000313" key="2">
    <source>
        <dbReference type="WBParaSite" id="HCON_00103780-00001"/>
    </source>
</evidence>
<protein>
    <submittedName>
        <fullName evidence="2">Oxidoreductase</fullName>
    </submittedName>
</protein>
<evidence type="ECO:0000313" key="1">
    <source>
        <dbReference type="Proteomes" id="UP000025227"/>
    </source>
</evidence>
<dbReference type="OrthoDB" id="407509at2759"/>
<sequence length="113" mass="12989">MYEVALVSPQDMVVLGVNACYLHQRPLPTSPWTLRKQVEHAASVTEHALERTMLGVSLYPQVQQGIRSSELRHRTKVRDAVDNAKKSKIRWAEPDSDDRWARAVTDWIPRDVK</sequence>
<organism evidence="1 2">
    <name type="scientific">Haemonchus contortus</name>
    <name type="common">Barber pole worm</name>
    <dbReference type="NCBI Taxonomy" id="6289"/>
    <lineage>
        <taxon>Eukaryota</taxon>
        <taxon>Metazoa</taxon>
        <taxon>Ecdysozoa</taxon>
        <taxon>Nematoda</taxon>
        <taxon>Chromadorea</taxon>
        <taxon>Rhabditida</taxon>
        <taxon>Rhabditina</taxon>
        <taxon>Rhabditomorpha</taxon>
        <taxon>Strongyloidea</taxon>
        <taxon>Trichostrongylidae</taxon>
        <taxon>Haemonchus</taxon>
    </lineage>
</organism>
<reference evidence="2" key="1">
    <citation type="submission" date="2020-12" db="UniProtKB">
        <authorList>
            <consortium name="WormBaseParasite"/>
        </authorList>
    </citation>
    <scope>IDENTIFICATION</scope>
    <source>
        <strain evidence="2">MHco3</strain>
    </source>
</reference>
<dbReference type="AlphaFoldDB" id="A0A7I4YJ85"/>
<keyword evidence="1" id="KW-1185">Reference proteome</keyword>
<name>A0A7I4YJ85_HAECO</name>